<evidence type="ECO:0000313" key="2">
    <source>
        <dbReference type="Proteomes" id="UP000324222"/>
    </source>
</evidence>
<name>A0A5B7ECE3_PORTR</name>
<protein>
    <submittedName>
        <fullName evidence="1">Uncharacterized protein</fullName>
    </submittedName>
</protein>
<dbReference type="Proteomes" id="UP000324222">
    <property type="component" value="Unassembled WGS sequence"/>
</dbReference>
<dbReference type="EMBL" id="VSRR010002508">
    <property type="protein sequence ID" value="MPC31811.1"/>
    <property type="molecule type" value="Genomic_DNA"/>
</dbReference>
<gene>
    <name evidence="1" type="ORF">E2C01_025108</name>
</gene>
<dbReference type="AlphaFoldDB" id="A0A5B7ECE3"/>
<reference evidence="1 2" key="1">
    <citation type="submission" date="2019-05" db="EMBL/GenBank/DDBJ databases">
        <title>Another draft genome of Portunus trituberculatus and its Hox gene families provides insights of decapod evolution.</title>
        <authorList>
            <person name="Jeong J.-H."/>
            <person name="Song I."/>
            <person name="Kim S."/>
            <person name="Choi T."/>
            <person name="Kim D."/>
            <person name="Ryu S."/>
            <person name="Kim W."/>
        </authorList>
    </citation>
    <scope>NUCLEOTIDE SEQUENCE [LARGE SCALE GENOMIC DNA]</scope>
    <source>
        <tissue evidence="1">Muscle</tissue>
    </source>
</reference>
<comment type="caution">
    <text evidence="1">The sequence shown here is derived from an EMBL/GenBank/DDBJ whole genome shotgun (WGS) entry which is preliminary data.</text>
</comment>
<keyword evidence="2" id="KW-1185">Reference proteome</keyword>
<accession>A0A5B7ECE3</accession>
<sequence length="80" mass="8981">MPKRPSSNPVSSRLSVSILFVSKRWYMNGGAIPQEEVGKRSTQALSKWHMSQFMAYLLYHLVFLHAGGMDRGGRWGGGQL</sequence>
<evidence type="ECO:0000313" key="1">
    <source>
        <dbReference type="EMBL" id="MPC31811.1"/>
    </source>
</evidence>
<organism evidence="1 2">
    <name type="scientific">Portunus trituberculatus</name>
    <name type="common">Swimming crab</name>
    <name type="synonym">Neptunus trituberculatus</name>
    <dbReference type="NCBI Taxonomy" id="210409"/>
    <lineage>
        <taxon>Eukaryota</taxon>
        <taxon>Metazoa</taxon>
        <taxon>Ecdysozoa</taxon>
        <taxon>Arthropoda</taxon>
        <taxon>Crustacea</taxon>
        <taxon>Multicrustacea</taxon>
        <taxon>Malacostraca</taxon>
        <taxon>Eumalacostraca</taxon>
        <taxon>Eucarida</taxon>
        <taxon>Decapoda</taxon>
        <taxon>Pleocyemata</taxon>
        <taxon>Brachyura</taxon>
        <taxon>Eubrachyura</taxon>
        <taxon>Portunoidea</taxon>
        <taxon>Portunidae</taxon>
        <taxon>Portuninae</taxon>
        <taxon>Portunus</taxon>
    </lineage>
</organism>
<proteinExistence type="predicted"/>